<accession>A0A553IF76</accession>
<dbReference type="Proteomes" id="UP000319160">
    <property type="component" value="Unassembled WGS sequence"/>
</dbReference>
<keyword evidence="3" id="KW-0808">Transferase</keyword>
<name>A0A553IF76_9PEZI</name>
<organism evidence="11 12">
    <name type="scientific">Xylaria flabelliformis</name>
    <dbReference type="NCBI Taxonomy" id="2512241"/>
    <lineage>
        <taxon>Eukaryota</taxon>
        <taxon>Fungi</taxon>
        <taxon>Dikarya</taxon>
        <taxon>Ascomycota</taxon>
        <taxon>Pezizomycotina</taxon>
        <taxon>Sordariomycetes</taxon>
        <taxon>Xylariomycetidae</taxon>
        <taxon>Xylariales</taxon>
        <taxon>Xylariaceae</taxon>
        <taxon>Xylaria</taxon>
    </lineage>
</organism>
<keyword evidence="8" id="KW-0862">Zinc</keyword>
<dbReference type="CDD" id="cd22584">
    <property type="entry name" value="Rcat_RBR_unk"/>
    <property type="match status" value="1"/>
</dbReference>
<dbReference type="AlphaFoldDB" id="A0A553IF76"/>
<evidence type="ECO:0000256" key="8">
    <source>
        <dbReference type="ARBA" id="ARBA00022833"/>
    </source>
</evidence>
<dbReference type="Pfam" id="PF01485">
    <property type="entry name" value="IBR"/>
    <property type="match status" value="1"/>
</dbReference>
<evidence type="ECO:0000256" key="7">
    <source>
        <dbReference type="ARBA" id="ARBA00022786"/>
    </source>
</evidence>
<dbReference type="OrthoDB" id="9977870at2759"/>
<comment type="caution">
    <text evidence="11">The sequence shown here is derived from an EMBL/GenBank/DDBJ whole genome shotgun (WGS) entry which is preliminary data.</text>
</comment>
<dbReference type="InterPro" id="IPR013083">
    <property type="entry name" value="Znf_RING/FYVE/PHD"/>
</dbReference>
<evidence type="ECO:0000313" key="12">
    <source>
        <dbReference type="Proteomes" id="UP000319160"/>
    </source>
</evidence>
<dbReference type="PANTHER" id="PTHR11685">
    <property type="entry name" value="RBR FAMILY RING FINGER AND IBR DOMAIN-CONTAINING"/>
    <property type="match status" value="1"/>
</dbReference>
<evidence type="ECO:0000256" key="6">
    <source>
        <dbReference type="ARBA" id="ARBA00022771"/>
    </source>
</evidence>
<dbReference type="PROSITE" id="PS51873">
    <property type="entry name" value="TRIAD"/>
    <property type="match status" value="1"/>
</dbReference>
<sequence length="293" mass="33553">MLRFNAAIVPQQGNLRNGQYQNPNIGQSTNATQQRENQARVEDAQMQRWQLPNSMPRPTVPNELPKKNCAICDEEYPINELRVLFCNHWHCRSCLRGNVRVALSSRPFAPAKCCSVIPAELLRQFGGLTTNEIEQYKVKMEELTNPRSKLYCWGCAAYIPNAQRTKRVGDCSVCGKRTCKACRAKSHFGACDKTKTQADGAVEDGVYLLAELKGWKRCPNCLNLIQKNGGCNHMTCSCGENFCYLCGEVYGIYGSSSHTCERQQQEDQRRLEQWQRRQHRRQLQLQQRQQQQS</sequence>
<keyword evidence="7" id="KW-0833">Ubl conjugation pathway</keyword>
<proteinExistence type="predicted"/>
<dbReference type="Gene3D" id="1.20.120.1750">
    <property type="match status" value="1"/>
</dbReference>
<dbReference type="InterPro" id="IPR031127">
    <property type="entry name" value="E3_UB_ligase_RBR"/>
</dbReference>
<dbReference type="GO" id="GO:0061630">
    <property type="term" value="F:ubiquitin protein ligase activity"/>
    <property type="evidence" value="ECO:0007669"/>
    <property type="project" value="UniProtKB-EC"/>
</dbReference>
<evidence type="ECO:0000313" key="11">
    <source>
        <dbReference type="EMBL" id="TRX98865.1"/>
    </source>
</evidence>
<evidence type="ECO:0000256" key="2">
    <source>
        <dbReference type="ARBA" id="ARBA00012251"/>
    </source>
</evidence>
<dbReference type="InterPro" id="IPR044066">
    <property type="entry name" value="TRIAD_supradom"/>
</dbReference>
<dbReference type="Gene3D" id="3.30.40.10">
    <property type="entry name" value="Zinc/RING finger domain, C3HC4 (zinc finger)"/>
    <property type="match status" value="1"/>
</dbReference>
<evidence type="ECO:0000256" key="5">
    <source>
        <dbReference type="ARBA" id="ARBA00022737"/>
    </source>
</evidence>
<protein>
    <recommendedName>
        <fullName evidence="2">RBR-type E3 ubiquitin transferase</fullName>
        <ecNumber evidence="2">2.3.2.31</ecNumber>
    </recommendedName>
</protein>
<dbReference type="GO" id="GO:0016567">
    <property type="term" value="P:protein ubiquitination"/>
    <property type="evidence" value="ECO:0007669"/>
    <property type="project" value="InterPro"/>
</dbReference>
<evidence type="ECO:0000256" key="9">
    <source>
        <dbReference type="SAM" id="MobiDB-lite"/>
    </source>
</evidence>
<evidence type="ECO:0000259" key="10">
    <source>
        <dbReference type="PROSITE" id="PS51873"/>
    </source>
</evidence>
<dbReference type="SUPFAM" id="SSF57850">
    <property type="entry name" value="RING/U-box"/>
    <property type="match status" value="2"/>
</dbReference>
<dbReference type="GO" id="GO:0008270">
    <property type="term" value="F:zinc ion binding"/>
    <property type="evidence" value="ECO:0007669"/>
    <property type="project" value="UniProtKB-KW"/>
</dbReference>
<keyword evidence="5" id="KW-0677">Repeat</keyword>
<dbReference type="STRING" id="2512241.A0A553IF76"/>
<keyword evidence="4" id="KW-0479">Metal-binding</keyword>
<feature type="domain" description="RING-type" evidence="10">
    <location>
        <begin position="65"/>
        <end position="271"/>
    </location>
</feature>
<keyword evidence="12" id="KW-1185">Reference proteome</keyword>
<keyword evidence="6" id="KW-0863">Zinc-finger</keyword>
<reference evidence="12" key="1">
    <citation type="submission" date="2019-06" db="EMBL/GenBank/DDBJ databases">
        <title>Draft genome sequence of the griseofulvin-producing fungus Xylaria cubensis strain G536.</title>
        <authorList>
            <person name="Mead M.E."/>
            <person name="Raja H.A."/>
            <person name="Steenwyk J.L."/>
            <person name="Knowles S.L."/>
            <person name="Oberlies N.H."/>
            <person name="Rokas A."/>
        </authorList>
    </citation>
    <scope>NUCLEOTIDE SEQUENCE [LARGE SCALE GENOMIC DNA]</scope>
    <source>
        <strain evidence="12">G536</strain>
    </source>
</reference>
<feature type="region of interest" description="Disordered" evidence="9">
    <location>
        <begin position="13"/>
        <end position="32"/>
    </location>
</feature>
<evidence type="ECO:0000256" key="4">
    <source>
        <dbReference type="ARBA" id="ARBA00022723"/>
    </source>
</evidence>
<dbReference type="InterPro" id="IPR002867">
    <property type="entry name" value="IBR_dom"/>
</dbReference>
<dbReference type="EMBL" id="VFLP01000001">
    <property type="protein sequence ID" value="TRX98865.1"/>
    <property type="molecule type" value="Genomic_DNA"/>
</dbReference>
<comment type="catalytic activity">
    <reaction evidence="1">
        <text>[E2 ubiquitin-conjugating enzyme]-S-ubiquitinyl-L-cysteine + [acceptor protein]-L-lysine = [E2 ubiquitin-conjugating enzyme]-L-cysteine + [acceptor protein]-N(6)-ubiquitinyl-L-lysine.</text>
        <dbReference type="EC" id="2.3.2.31"/>
    </reaction>
</comment>
<evidence type="ECO:0000256" key="3">
    <source>
        <dbReference type="ARBA" id="ARBA00022679"/>
    </source>
</evidence>
<gene>
    <name evidence="11" type="ORF">FHL15_000207</name>
</gene>
<evidence type="ECO:0000256" key="1">
    <source>
        <dbReference type="ARBA" id="ARBA00001798"/>
    </source>
</evidence>
<dbReference type="EC" id="2.3.2.31" evidence="2"/>